<evidence type="ECO:0000313" key="2">
    <source>
        <dbReference type="EMBL" id="ERJ94795.1"/>
    </source>
</evidence>
<dbReference type="Proteomes" id="UP000016662">
    <property type="component" value="Unassembled WGS sequence"/>
</dbReference>
<reference evidence="2 3" key="1">
    <citation type="submission" date="2013-07" db="EMBL/GenBank/DDBJ databases">
        <authorList>
            <person name="Weinstock G."/>
            <person name="Sodergren E."/>
            <person name="Wylie T."/>
            <person name="Fulton L."/>
            <person name="Fulton R."/>
            <person name="Fronick C."/>
            <person name="O'Laughlin M."/>
            <person name="Godfrey J."/>
            <person name="Miner T."/>
            <person name="Herter B."/>
            <person name="Appelbaum E."/>
            <person name="Cordes M."/>
            <person name="Lek S."/>
            <person name="Wollam A."/>
            <person name="Pepin K.H."/>
            <person name="Palsikar V.B."/>
            <person name="Mitreva M."/>
            <person name="Wilson R.K."/>
        </authorList>
    </citation>
    <scope>NUCLEOTIDE SEQUENCE [LARGE SCALE GENOMIC DNA]</scope>
    <source>
        <strain evidence="2 3">ATCC 27760</strain>
    </source>
</reference>
<evidence type="ECO:0000256" key="1">
    <source>
        <dbReference type="SAM" id="Phobius"/>
    </source>
</evidence>
<keyword evidence="1" id="KW-0812">Transmembrane</keyword>
<dbReference type="STRING" id="411473.RUMCAL_01879"/>
<name>U2KRT2_9FIRM</name>
<feature type="transmembrane region" description="Helical" evidence="1">
    <location>
        <begin position="22"/>
        <end position="40"/>
    </location>
</feature>
<proteinExistence type="predicted"/>
<evidence type="ECO:0000313" key="3">
    <source>
        <dbReference type="Proteomes" id="UP000016662"/>
    </source>
</evidence>
<dbReference type="AlphaFoldDB" id="U2KRT2"/>
<keyword evidence="1" id="KW-0472">Membrane</keyword>
<gene>
    <name evidence="2" type="ORF">RUMCAL_01879</name>
</gene>
<protein>
    <submittedName>
        <fullName evidence="2">Uncharacterized protein</fullName>
    </submittedName>
</protein>
<keyword evidence="1" id="KW-1133">Transmembrane helix</keyword>
<dbReference type="HOGENOM" id="CLU_3257388_0_0_9"/>
<keyword evidence="3" id="KW-1185">Reference proteome</keyword>
<accession>U2KRT2</accession>
<sequence length="42" mass="4969">MCLCELSPHTGYVPETTPRMRFHPFACGAFWFLLFYFIILPD</sequence>
<dbReference type="EMBL" id="AWVF01000235">
    <property type="protein sequence ID" value="ERJ94795.1"/>
    <property type="molecule type" value="Genomic_DNA"/>
</dbReference>
<organism evidence="2 3">
    <name type="scientific">Ruminococcus callidus ATCC 27760</name>
    <dbReference type="NCBI Taxonomy" id="411473"/>
    <lineage>
        <taxon>Bacteria</taxon>
        <taxon>Bacillati</taxon>
        <taxon>Bacillota</taxon>
        <taxon>Clostridia</taxon>
        <taxon>Eubacteriales</taxon>
        <taxon>Oscillospiraceae</taxon>
        <taxon>Ruminococcus</taxon>
    </lineage>
</organism>
<comment type="caution">
    <text evidence="2">The sequence shown here is derived from an EMBL/GenBank/DDBJ whole genome shotgun (WGS) entry which is preliminary data.</text>
</comment>